<dbReference type="PANTHER" id="PTHR35040:SF9">
    <property type="entry name" value="4-LIKE CELL SURFACE PROTEIN, PUTATIVE (AFU_ORTHOLOGUE AFUA_4G14080)-RELATED"/>
    <property type="match status" value="1"/>
</dbReference>
<name>A0AAI9XZJ2_9PEZI</name>
<dbReference type="Proteomes" id="UP001239213">
    <property type="component" value="Unassembled WGS sequence"/>
</dbReference>
<accession>A0AAI9XZJ2</accession>
<evidence type="ECO:0000313" key="1">
    <source>
        <dbReference type="EMBL" id="KAK1466649.1"/>
    </source>
</evidence>
<keyword evidence="2" id="KW-1185">Reference proteome</keyword>
<dbReference type="AlphaFoldDB" id="A0AAI9XZJ2"/>
<evidence type="ECO:0000313" key="2">
    <source>
        <dbReference type="Proteomes" id="UP001239213"/>
    </source>
</evidence>
<dbReference type="PANTHER" id="PTHR35040">
    <property type="match status" value="1"/>
</dbReference>
<proteinExistence type="predicted"/>
<comment type="caution">
    <text evidence="1">The sequence shown here is derived from an EMBL/GenBank/DDBJ whole genome shotgun (WGS) entry which is preliminary data.</text>
</comment>
<gene>
    <name evidence="1" type="ORF">CCUS01_07259</name>
</gene>
<dbReference type="EMBL" id="MPDP01000258">
    <property type="protein sequence ID" value="KAK1466649.1"/>
    <property type="molecule type" value="Genomic_DNA"/>
</dbReference>
<dbReference type="Pfam" id="PF12138">
    <property type="entry name" value="Spherulin4"/>
    <property type="match status" value="1"/>
</dbReference>
<dbReference type="InterPro" id="IPR021986">
    <property type="entry name" value="Spherulin4"/>
</dbReference>
<sequence>MAREMTLGLTFNVIINPNSGPPLAFEDGIKIDWALWIGQINNRPNTYKPSPRTSPSSSKGSIPTPHIHMDGIFFDEVNTAPAQLQYYTDITNYAKSATGVVVLNPGVAVNPASSSLYTVADAILSLETNTYTPFTPAVGIPITGILVN</sequence>
<organism evidence="1 2">
    <name type="scientific">Colletotrichum cuscutae</name>
    <dbReference type="NCBI Taxonomy" id="1209917"/>
    <lineage>
        <taxon>Eukaryota</taxon>
        <taxon>Fungi</taxon>
        <taxon>Dikarya</taxon>
        <taxon>Ascomycota</taxon>
        <taxon>Pezizomycotina</taxon>
        <taxon>Sordariomycetes</taxon>
        <taxon>Hypocreomycetidae</taxon>
        <taxon>Glomerellales</taxon>
        <taxon>Glomerellaceae</taxon>
        <taxon>Colletotrichum</taxon>
        <taxon>Colletotrichum acutatum species complex</taxon>
    </lineage>
</organism>
<protein>
    <submittedName>
        <fullName evidence="1">Uncharacterized protein</fullName>
    </submittedName>
</protein>
<reference evidence="1" key="1">
    <citation type="submission" date="2016-11" db="EMBL/GenBank/DDBJ databases">
        <title>The genome sequence of Colletotrichum cuscutae.</title>
        <authorList>
            <person name="Baroncelli R."/>
        </authorList>
    </citation>
    <scope>NUCLEOTIDE SEQUENCE</scope>
    <source>
        <strain evidence="1">IMI 304802</strain>
    </source>
</reference>